<keyword evidence="5" id="KW-0560">Oxidoreductase</keyword>
<comment type="cofactor">
    <cofactor evidence="1">
        <name>FAD</name>
        <dbReference type="ChEBI" id="CHEBI:57692"/>
    </cofactor>
</comment>
<comment type="caution">
    <text evidence="8">The sequence shown here is derived from an EMBL/GenBank/DDBJ whole genome shotgun (WGS) entry which is preliminary data.</text>
</comment>
<protein>
    <recommendedName>
        <fullName evidence="7">FAD-binding domain-containing protein</fullName>
    </recommendedName>
</protein>
<dbReference type="InterPro" id="IPR002938">
    <property type="entry name" value="FAD-bd"/>
</dbReference>
<reference evidence="8" key="1">
    <citation type="submission" date="2022-11" db="EMBL/GenBank/DDBJ databases">
        <authorList>
            <person name="Petersen C."/>
        </authorList>
    </citation>
    <scope>NUCLEOTIDE SEQUENCE</scope>
    <source>
        <strain evidence="8">IBT 16849</strain>
    </source>
</reference>
<organism evidence="8 9">
    <name type="scientific">Penicillium cf. griseofulvum</name>
    <dbReference type="NCBI Taxonomy" id="2972120"/>
    <lineage>
        <taxon>Eukaryota</taxon>
        <taxon>Fungi</taxon>
        <taxon>Dikarya</taxon>
        <taxon>Ascomycota</taxon>
        <taxon>Pezizomycotina</taxon>
        <taxon>Eurotiomycetes</taxon>
        <taxon>Eurotiomycetidae</taxon>
        <taxon>Eurotiales</taxon>
        <taxon>Aspergillaceae</taxon>
        <taxon>Penicillium</taxon>
    </lineage>
</organism>
<evidence type="ECO:0000256" key="5">
    <source>
        <dbReference type="ARBA" id="ARBA00023002"/>
    </source>
</evidence>
<dbReference type="Gene3D" id="3.50.50.60">
    <property type="entry name" value="FAD/NAD(P)-binding domain"/>
    <property type="match status" value="1"/>
</dbReference>
<dbReference type="GO" id="GO:0071949">
    <property type="term" value="F:FAD binding"/>
    <property type="evidence" value="ECO:0007669"/>
    <property type="project" value="InterPro"/>
</dbReference>
<comment type="similarity">
    <text evidence="2">Belongs to the paxM FAD-dependent monooxygenase family.</text>
</comment>
<evidence type="ECO:0000313" key="8">
    <source>
        <dbReference type="EMBL" id="KAJ5189580.1"/>
    </source>
</evidence>
<sequence>MTEKNEHIRILIAGAGIAGLATAISLTRISTLPNLDIQLYEQAPELLEIGASIALSPNGMRTLEKLGVHNALTDEVGFRGPSGIPQIFRHWQTDQVISIDTHANVPDPRHHTTRFHRGHLHSALLEHVPRESIHLGKKIARAEVDQAGVSLYFQDGSSAHGDILIGADGIRSSVRQSFIPDYKLRFSGKVFMRATFDASLVEGNIPDLPADSMHWWGPKDNFFASRLGKNQYTTVGAYDDPHSAEEVEKSIAWDQLGNVEFLRQRYKDWNPTVKALTELTPYTNLYPNFAGDALPKWVFGSRVTLVGDAAHAHGGAFAAGGSLALDDSLALGLAFKKVFHLRNATFSVINIDEALGLYSQTRQPHTDRLLRIVHSQIDKKGTIFATDKEEDDALVARTTGRPDTVWLSEHDVEAAFNAVVEQLEGAQRQVRLVEPARNIGGQIQPQGSKL</sequence>
<evidence type="ECO:0000259" key="7">
    <source>
        <dbReference type="Pfam" id="PF01494"/>
    </source>
</evidence>
<dbReference type="AlphaFoldDB" id="A0A9W9M539"/>
<dbReference type="PANTHER" id="PTHR13789:SF318">
    <property type="entry name" value="GERANYLGERANYL DIPHOSPHATE REDUCTASE"/>
    <property type="match status" value="1"/>
</dbReference>
<evidence type="ECO:0000313" key="9">
    <source>
        <dbReference type="Proteomes" id="UP001150879"/>
    </source>
</evidence>
<proteinExistence type="inferred from homology"/>
<reference evidence="8" key="2">
    <citation type="journal article" date="2023" name="IMA Fungus">
        <title>Comparative genomic study of the Penicillium genus elucidates a diverse pangenome and 15 lateral gene transfer events.</title>
        <authorList>
            <person name="Petersen C."/>
            <person name="Sorensen T."/>
            <person name="Nielsen M.R."/>
            <person name="Sondergaard T.E."/>
            <person name="Sorensen J.L."/>
            <person name="Fitzpatrick D.A."/>
            <person name="Frisvad J.C."/>
            <person name="Nielsen K.L."/>
        </authorList>
    </citation>
    <scope>NUCLEOTIDE SEQUENCE</scope>
    <source>
        <strain evidence="8">IBT 16849</strain>
    </source>
</reference>
<keyword evidence="4" id="KW-0274">FAD</keyword>
<dbReference type="PRINTS" id="PR00420">
    <property type="entry name" value="RNGMNOXGNASE"/>
</dbReference>
<evidence type="ECO:0000256" key="1">
    <source>
        <dbReference type="ARBA" id="ARBA00001974"/>
    </source>
</evidence>
<gene>
    <name evidence="8" type="ORF">N7472_008594</name>
</gene>
<dbReference type="EMBL" id="JAPQKP010000005">
    <property type="protein sequence ID" value="KAJ5189580.1"/>
    <property type="molecule type" value="Genomic_DNA"/>
</dbReference>
<dbReference type="InterPro" id="IPR036188">
    <property type="entry name" value="FAD/NAD-bd_sf"/>
</dbReference>
<evidence type="ECO:0000256" key="6">
    <source>
        <dbReference type="ARBA" id="ARBA00023033"/>
    </source>
</evidence>
<name>A0A9W9M539_9EURO</name>
<keyword evidence="6" id="KW-0503">Monooxygenase</keyword>
<evidence type="ECO:0000256" key="3">
    <source>
        <dbReference type="ARBA" id="ARBA00022630"/>
    </source>
</evidence>
<dbReference type="InterPro" id="IPR050493">
    <property type="entry name" value="FAD-dep_Monooxygenase_BioMet"/>
</dbReference>
<feature type="domain" description="FAD-binding" evidence="7">
    <location>
        <begin position="9"/>
        <end position="338"/>
    </location>
</feature>
<dbReference type="SUPFAM" id="SSF51905">
    <property type="entry name" value="FAD/NAD(P)-binding domain"/>
    <property type="match status" value="1"/>
</dbReference>
<dbReference type="OrthoDB" id="16820at2759"/>
<dbReference type="GO" id="GO:0004497">
    <property type="term" value="F:monooxygenase activity"/>
    <property type="evidence" value="ECO:0007669"/>
    <property type="project" value="UniProtKB-KW"/>
</dbReference>
<dbReference type="Proteomes" id="UP001150879">
    <property type="component" value="Unassembled WGS sequence"/>
</dbReference>
<keyword evidence="9" id="KW-1185">Reference proteome</keyword>
<accession>A0A9W9M539</accession>
<dbReference type="Pfam" id="PF01494">
    <property type="entry name" value="FAD_binding_3"/>
    <property type="match status" value="1"/>
</dbReference>
<evidence type="ECO:0000256" key="4">
    <source>
        <dbReference type="ARBA" id="ARBA00022827"/>
    </source>
</evidence>
<keyword evidence="3" id="KW-0285">Flavoprotein</keyword>
<evidence type="ECO:0000256" key="2">
    <source>
        <dbReference type="ARBA" id="ARBA00007992"/>
    </source>
</evidence>
<dbReference type="PANTHER" id="PTHR13789">
    <property type="entry name" value="MONOOXYGENASE"/>
    <property type="match status" value="1"/>
</dbReference>